<evidence type="ECO:0000256" key="2">
    <source>
        <dbReference type="ARBA" id="ARBA00022801"/>
    </source>
</evidence>
<dbReference type="AlphaFoldDB" id="A0AAW1PNK6"/>
<sequence length="424" mass="46574">MAPGSGQEIDLFVREAVAPNKVKAQLPFLLFLQGGPGFEAPRPTEASGWIKSATNHFRVILMDQRGTGRSSPITVANLARQGDAQAQADYLSHFRADNIVRDAELVRKLMVPLELQGGRWSVLGQSFGGFCAVQYLSAAPQGLTEVLLTGGLPPAIALPCGAETAYRCLLERARLQNRKYYQRFPADVELCQRIVRFLAAQPGGGARLPSMGLLTPRGFQILGLSGLGSGAGFERLHFLLEKAFDGSSAELSLAFLKGFEAHMPWDVNPLYAILHESIYCQGAASNWAAHRVLQEEASSDFDAVAAARSGLPVLFTGEMVFPWMFEEFSALRGMKDTAHLLASKQDWPQLYDVRTLERNAVPVASATYYEDLYVDFDLAQETASHINGIRQFITNEYMHSGIRDDGARIFDRLLGMVRGAVPLY</sequence>
<gene>
    <name evidence="4" type="ORF">WJX72_005044</name>
</gene>
<dbReference type="EMBL" id="JALJOR010000010">
    <property type="protein sequence ID" value="KAK9810112.1"/>
    <property type="molecule type" value="Genomic_DNA"/>
</dbReference>
<dbReference type="Proteomes" id="UP001489004">
    <property type="component" value="Unassembled WGS sequence"/>
</dbReference>
<dbReference type="InterPro" id="IPR029058">
    <property type="entry name" value="AB_hydrolase_fold"/>
</dbReference>
<dbReference type="Gene3D" id="3.40.50.1820">
    <property type="entry name" value="alpha/beta hydrolase"/>
    <property type="match status" value="1"/>
</dbReference>
<keyword evidence="2" id="KW-0378">Hydrolase</keyword>
<dbReference type="Pfam" id="PF00561">
    <property type="entry name" value="Abhydrolase_1"/>
    <property type="match status" value="1"/>
</dbReference>
<organism evidence="4 5">
    <name type="scientific">[Myrmecia] bisecta</name>
    <dbReference type="NCBI Taxonomy" id="41462"/>
    <lineage>
        <taxon>Eukaryota</taxon>
        <taxon>Viridiplantae</taxon>
        <taxon>Chlorophyta</taxon>
        <taxon>core chlorophytes</taxon>
        <taxon>Trebouxiophyceae</taxon>
        <taxon>Trebouxiales</taxon>
        <taxon>Trebouxiaceae</taxon>
        <taxon>Myrmecia</taxon>
    </lineage>
</organism>
<dbReference type="PANTHER" id="PTHR43248:SF2">
    <property type="entry name" value="PROLYL AMINOPEPTIDASE"/>
    <property type="match status" value="1"/>
</dbReference>
<keyword evidence="5" id="KW-1185">Reference proteome</keyword>
<protein>
    <recommendedName>
        <fullName evidence="3">AB hydrolase-1 domain-containing protein</fullName>
    </recommendedName>
</protein>
<dbReference type="PANTHER" id="PTHR43248">
    <property type="entry name" value="2-SUCCINYL-6-HYDROXY-2,4-CYCLOHEXADIENE-1-CARBOXYLATE SYNTHASE"/>
    <property type="match status" value="1"/>
</dbReference>
<comment type="similarity">
    <text evidence="1">Belongs to the peptidase S33 family.</text>
</comment>
<dbReference type="GO" id="GO:0006508">
    <property type="term" value="P:proteolysis"/>
    <property type="evidence" value="ECO:0007669"/>
    <property type="project" value="InterPro"/>
</dbReference>
<evidence type="ECO:0000313" key="4">
    <source>
        <dbReference type="EMBL" id="KAK9810112.1"/>
    </source>
</evidence>
<dbReference type="GO" id="GO:0008233">
    <property type="term" value="F:peptidase activity"/>
    <property type="evidence" value="ECO:0007669"/>
    <property type="project" value="InterPro"/>
</dbReference>
<comment type="caution">
    <text evidence="4">The sequence shown here is derived from an EMBL/GenBank/DDBJ whole genome shotgun (WGS) entry which is preliminary data.</text>
</comment>
<dbReference type="SUPFAM" id="SSF53474">
    <property type="entry name" value="alpha/beta-Hydrolases"/>
    <property type="match status" value="1"/>
</dbReference>
<feature type="domain" description="AB hydrolase-1" evidence="3">
    <location>
        <begin position="28"/>
        <end position="156"/>
    </location>
</feature>
<evidence type="ECO:0000256" key="1">
    <source>
        <dbReference type="ARBA" id="ARBA00010088"/>
    </source>
</evidence>
<name>A0AAW1PNK6_9CHLO</name>
<accession>A0AAW1PNK6</accession>
<evidence type="ECO:0000259" key="3">
    <source>
        <dbReference type="Pfam" id="PF00561"/>
    </source>
</evidence>
<reference evidence="4 5" key="1">
    <citation type="journal article" date="2024" name="Nat. Commun.">
        <title>Phylogenomics reveals the evolutionary origins of lichenization in chlorophyte algae.</title>
        <authorList>
            <person name="Puginier C."/>
            <person name="Libourel C."/>
            <person name="Otte J."/>
            <person name="Skaloud P."/>
            <person name="Haon M."/>
            <person name="Grisel S."/>
            <person name="Petersen M."/>
            <person name="Berrin J.G."/>
            <person name="Delaux P.M."/>
            <person name="Dal Grande F."/>
            <person name="Keller J."/>
        </authorList>
    </citation>
    <scope>NUCLEOTIDE SEQUENCE [LARGE SCALE GENOMIC DNA]</scope>
    <source>
        <strain evidence="4 5">SAG 2043</strain>
    </source>
</reference>
<proteinExistence type="inferred from homology"/>
<dbReference type="InterPro" id="IPR002410">
    <property type="entry name" value="Peptidase_S33"/>
</dbReference>
<dbReference type="InterPro" id="IPR051601">
    <property type="entry name" value="Serine_prot/Carboxylest_S33"/>
</dbReference>
<dbReference type="PRINTS" id="PR00793">
    <property type="entry name" value="PROAMNOPTASE"/>
</dbReference>
<dbReference type="InterPro" id="IPR000073">
    <property type="entry name" value="AB_hydrolase_1"/>
</dbReference>
<evidence type="ECO:0000313" key="5">
    <source>
        <dbReference type="Proteomes" id="UP001489004"/>
    </source>
</evidence>